<feature type="transmembrane region" description="Helical" evidence="6">
    <location>
        <begin position="239"/>
        <end position="258"/>
    </location>
</feature>
<dbReference type="Pfam" id="PF12698">
    <property type="entry name" value="ABC2_membrane_3"/>
    <property type="match status" value="1"/>
</dbReference>
<dbReference type="EMBL" id="JBHSMC010000014">
    <property type="protein sequence ID" value="MFC5465288.1"/>
    <property type="molecule type" value="Genomic_DNA"/>
</dbReference>
<dbReference type="InterPro" id="IPR051449">
    <property type="entry name" value="ABC-2_transporter_component"/>
</dbReference>
<gene>
    <name evidence="8" type="ORF">ACFPM4_11060</name>
</gene>
<comment type="subcellular location">
    <subcellularLocation>
        <location evidence="1">Cell membrane</location>
        <topology evidence="1">Multi-pass membrane protein</topology>
    </subcellularLocation>
</comment>
<feature type="transmembrane region" description="Helical" evidence="6">
    <location>
        <begin position="278"/>
        <end position="300"/>
    </location>
</feature>
<evidence type="ECO:0000313" key="8">
    <source>
        <dbReference type="EMBL" id="MFC5465288.1"/>
    </source>
</evidence>
<keyword evidence="5 6" id="KW-0472">Membrane</keyword>
<evidence type="ECO:0000313" key="9">
    <source>
        <dbReference type="Proteomes" id="UP001596147"/>
    </source>
</evidence>
<feature type="transmembrane region" description="Helical" evidence="6">
    <location>
        <begin position="312"/>
        <end position="331"/>
    </location>
</feature>
<evidence type="ECO:0000256" key="4">
    <source>
        <dbReference type="ARBA" id="ARBA00022989"/>
    </source>
</evidence>
<evidence type="ECO:0000256" key="1">
    <source>
        <dbReference type="ARBA" id="ARBA00004651"/>
    </source>
</evidence>
<evidence type="ECO:0000256" key="3">
    <source>
        <dbReference type="ARBA" id="ARBA00022692"/>
    </source>
</evidence>
<dbReference type="Proteomes" id="UP001596147">
    <property type="component" value="Unassembled WGS sequence"/>
</dbReference>
<keyword evidence="4 6" id="KW-1133">Transmembrane helix</keyword>
<dbReference type="InterPro" id="IPR013525">
    <property type="entry name" value="ABC2_TM"/>
</dbReference>
<dbReference type="RefSeq" id="WP_382351413.1">
    <property type="nucleotide sequence ID" value="NZ_JBHSMC010000014.1"/>
</dbReference>
<keyword evidence="3 6" id="KW-0812">Transmembrane</keyword>
<sequence>MRNSLKVAKWEIKRNMMNKSFIISLLLTPIIFMFFFFVPQLFNNDDKEAEPVNVFVLDELQVWDSVKQIAEQQQLNWDLHLTDLTVDEIKEQVVNTENSAYIPLTEESLEQGSIQLYLSDDVSDNFIYEAYTLEAPIRQLQIERLGLTAEQEQVIVKGITIEQADARTDDAIIDGEEGAGDEEDALKRIVPAAFAGIILFSIVMTGMMIFTSASQEKKEKVAEIILSSVTPGDLMQGKIIGYFVLGITQVAVWLVFLLPLVAWKTDIPLMKYLLVPELLLLLLLALSGYLLFAAIFVAIGATVEDMTATSNFQGFVMMLPFLPLIFIAPIINDPSGLMAKIGSFFPLTSPSVWIIRLAMLEEWPWIEILISLPILLITIWLIMKAAGKIFKIGILMYGKNATPKEIWKWLWV</sequence>
<reference evidence="9" key="1">
    <citation type="journal article" date="2019" name="Int. J. Syst. Evol. Microbiol.">
        <title>The Global Catalogue of Microorganisms (GCM) 10K type strain sequencing project: providing services to taxonomists for standard genome sequencing and annotation.</title>
        <authorList>
            <consortium name="The Broad Institute Genomics Platform"/>
            <consortium name="The Broad Institute Genome Sequencing Center for Infectious Disease"/>
            <person name="Wu L."/>
            <person name="Ma J."/>
        </authorList>
    </citation>
    <scope>NUCLEOTIDE SEQUENCE [LARGE SCALE GENOMIC DNA]</scope>
    <source>
        <strain evidence="9">CGMCC 1.12237</strain>
    </source>
</reference>
<name>A0ABW0LI40_9BACI</name>
<evidence type="ECO:0000259" key="7">
    <source>
        <dbReference type="Pfam" id="PF12698"/>
    </source>
</evidence>
<protein>
    <submittedName>
        <fullName evidence="8">ABC transporter permease</fullName>
    </submittedName>
</protein>
<accession>A0ABW0LI40</accession>
<comment type="caution">
    <text evidence="8">The sequence shown here is derived from an EMBL/GenBank/DDBJ whole genome shotgun (WGS) entry which is preliminary data.</text>
</comment>
<feature type="domain" description="ABC-2 type transporter transmembrane" evidence="7">
    <location>
        <begin position="19"/>
        <end position="383"/>
    </location>
</feature>
<feature type="transmembrane region" description="Helical" evidence="6">
    <location>
        <begin position="21"/>
        <end position="42"/>
    </location>
</feature>
<keyword evidence="9" id="KW-1185">Reference proteome</keyword>
<dbReference type="PANTHER" id="PTHR30294:SF29">
    <property type="entry name" value="MULTIDRUG ABC TRANSPORTER PERMEASE YBHS-RELATED"/>
    <property type="match status" value="1"/>
</dbReference>
<evidence type="ECO:0000256" key="5">
    <source>
        <dbReference type="ARBA" id="ARBA00023136"/>
    </source>
</evidence>
<evidence type="ECO:0000256" key="2">
    <source>
        <dbReference type="ARBA" id="ARBA00022475"/>
    </source>
</evidence>
<proteinExistence type="predicted"/>
<dbReference type="PANTHER" id="PTHR30294">
    <property type="entry name" value="MEMBRANE COMPONENT OF ABC TRANSPORTER YHHJ-RELATED"/>
    <property type="match status" value="1"/>
</dbReference>
<keyword evidence="2" id="KW-1003">Cell membrane</keyword>
<feature type="transmembrane region" description="Helical" evidence="6">
    <location>
        <begin position="363"/>
        <end position="383"/>
    </location>
</feature>
<organism evidence="8 9">
    <name type="scientific">Lederbergia graminis</name>
    <dbReference type="NCBI Taxonomy" id="735518"/>
    <lineage>
        <taxon>Bacteria</taxon>
        <taxon>Bacillati</taxon>
        <taxon>Bacillota</taxon>
        <taxon>Bacilli</taxon>
        <taxon>Bacillales</taxon>
        <taxon>Bacillaceae</taxon>
        <taxon>Lederbergia</taxon>
    </lineage>
</organism>
<feature type="transmembrane region" description="Helical" evidence="6">
    <location>
        <begin position="189"/>
        <end position="210"/>
    </location>
</feature>
<evidence type="ECO:0000256" key="6">
    <source>
        <dbReference type="SAM" id="Phobius"/>
    </source>
</evidence>